<dbReference type="STRING" id="52586.A0A0B1PFD5"/>
<gene>
    <name evidence="2" type="ORF">EV44_g6494</name>
</gene>
<name>A0A0B1PFD5_UNCNE</name>
<dbReference type="HOGENOM" id="CLU_022339_0_0_1"/>
<comment type="caution">
    <text evidence="2">The sequence shown here is derived from an EMBL/GenBank/DDBJ whole genome shotgun (WGS) entry which is preliminary data.</text>
</comment>
<dbReference type="Proteomes" id="UP000030854">
    <property type="component" value="Unassembled WGS sequence"/>
</dbReference>
<feature type="compositionally biased region" description="Polar residues" evidence="1">
    <location>
        <begin position="32"/>
        <end position="51"/>
    </location>
</feature>
<sequence length="580" mass="66473">MLIECEYSATEKPHNSFRINKLIPSSIPPATGPSTPANDQPSLHFKSNGSEDNVVPPERPQSTPFPVHEAGDRLIHCTYYNYDNDDMKDVSAQLVTLPIKATESAPLCNLPSEIHEYILDYLLGVRESSALKVTSSGKSKFVRGWGSALRHSRRREVSQLALVSRTWRDIIQERTYRHLKIRGTRNYINDAIDWFEHHPHLKSYIRHIDIWFPVFQQKNITIDPALRVPSNTSERSLFNLPITTEFTLPITYQSPLDNCTLEQVFRFIQDTFDKVCILTLEGGERKKPPMVRYFQQSQTQNQLPVLPSVRTLVCKGQWNIIRSNTDFENLAKALPNLNEWHAFYSKPKSKSYLSMATILPKLPRYLTHLNICLEADYRREAFIPEYAKKVRRKTHFCIEMARAIPTLEYLAYTGRLCHEFFNTAALLSDSRESRLRTVDIVVKNVCRPSVPELGWGDGSSITDMKFITAFENLVVAAICSLGRLAMIELLRIRFIDLESQIPGLNPYFQYNKDKCTGIWSDSIVESLQRNRPAASFVEKPEILDDFKIGQLFASTPFSKSRPLCIKISQYACLVNGINMT</sequence>
<protein>
    <submittedName>
        <fullName evidence="2">Uncharacterized protein</fullName>
    </submittedName>
</protein>
<organism evidence="2 3">
    <name type="scientific">Uncinula necator</name>
    <name type="common">Grape powdery mildew</name>
    <dbReference type="NCBI Taxonomy" id="52586"/>
    <lineage>
        <taxon>Eukaryota</taxon>
        <taxon>Fungi</taxon>
        <taxon>Dikarya</taxon>
        <taxon>Ascomycota</taxon>
        <taxon>Pezizomycotina</taxon>
        <taxon>Leotiomycetes</taxon>
        <taxon>Erysiphales</taxon>
        <taxon>Erysiphaceae</taxon>
        <taxon>Erysiphe</taxon>
    </lineage>
</organism>
<dbReference type="OMA" id="IWVPVWG"/>
<keyword evidence="3" id="KW-1185">Reference proteome</keyword>
<dbReference type="AlphaFoldDB" id="A0A0B1PFD5"/>
<proteinExistence type="predicted"/>
<accession>A0A0B1PFD5</accession>
<evidence type="ECO:0000313" key="2">
    <source>
        <dbReference type="EMBL" id="KHJ36025.1"/>
    </source>
</evidence>
<reference evidence="2 3" key="1">
    <citation type="journal article" date="2014" name="BMC Genomics">
        <title>Adaptive genomic structural variation in the grape powdery mildew pathogen, Erysiphe necator.</title>
        <authorList>
            <person name="Jones L."/>
            <person name="Riaz S."/>
            <person name="Morales-Cruz A."/>
            <person name="Amrine K.C."/>
            <person name="McGuire B."/>
            <person name="Gubler W.D."/>
            <person name="Walker M.A."/>
            <person name="Cantu D."/>
        </authorList>
    </citation>
    <scope>NUCLEOTIDE SEQUENCE [LARGE SCALE GENOMIC DNA]</scope>
    <source>
        <strain evidence="3">c</strain>
    </source>
</reference>
<dbReference type="EMBL" id="JNVN01000164">
    <property type="protein sequence ID" value="KHJ36025.1"/>
    <property type="molecule type" value="Genomic_DNA"/>
</dbReference>
<evidence type="ECO:0000256" key="1">
    <source>
        <dbReference type="SAM" id="MobiDB-lite"/>
    </source>
</evidence>
<feature type="region of interest" description="Disordered" evidence="1">
    <location>
        <begin position="23"/>
        <end position="67"/>
    </location>
</feature>
<evidence type="ECO:0000313" key="3">
    <source>
        <dbReference type="Proteomes" id="UP000030854"/>
    </source>
</evidence>